<keyword evidence="4" id="KW-1015">Disulfide bond</keyword>
<gene>
    <name evidence="5" type="ORF">Cni_G23206</name>
</gene>
<dbReference type="GO" id="GO:0005179">
    <property type="term" value="F:hormone activity"/>
    <property type="evidence" value="ECO:0007669"/>
    <property type="project" value="UniProtKB-KW"/>
</dbReference>
<accession>A0AAQ3KY42</accession>
<evidence type="ECO:0000256" key="2">
    <source>
        <dbReference type="ARBA" id="ARBA00022702"/>
    </source>
</evidence>
<reference evidence="5 6" key="1">
    <citation type="submission" date="2023-10" db="EMBL/GenBank/DDBJ databases">
        <title>Chromosome-scale genome assembly provides insights into flower coloration mechanisms of Canna indica.</title>
        <authorList>
            <person name="Li C."/>
        </authorList>
    </citation>
    <scope>NUCLEOTIDE SEQUENCE [LARGE SCALE GENOMIC DNA]</scope>
    <source>
        <tissue evidence="5">Flower</tissue>
    </source>
</reference>
<dbReference type="AlphaFoldDB" id="A0AAQ3KY42"/>
<dbReference type="GO" id="GO:0009506">
    <property type="term" value="C:plasmodesma"/>
    <property type="evidence" value="ECO:0007669"/>
    <property type="project" value="TreeGrafter"/>
</dbReference>
<proteinExistence type="inferred from homology"/>
<dbReference type="GO" id="GO:0019722">
    <property type="term" value="P:calcium-mediated signaling"/>
    <property type="evidence" value="ECO:0007669"/>
    <property type="project" value="TreeGrafter"/>
</dbReference>
<sequence>MTKLNSSFTAKKKKKKKKKKRTTTFLLATLLLFLLTEKNTAREEEETVNAACNGRGRGCSILEEGEEMEMRSEESRRQLWDVLGKKYISYEALKRDVVPCTKPGVPYYNCHSLPRANPYRRGCQIISGCRGASP</sequence>
<evidence type="ECO:0000256" key="4">
    <source>
        <dbReference type="ARBA" id="ARBA00023157"/>
    </source>
</evidence>
<evidence type="ECO:0000256" key="3">
    <source>
        <dbReference type="ARBA" id="ARBA00022729"/>
    </source>
</evidence>
<dbReference type="EMBL" id="CP136896">
    <property type="protein sequence ID" value="WOL14426.1"/>
    <property type="molecule type" value="Genomic_DNA"/>
</dbReference>
<evidence type="ECO:0000313" key="5">
    <source>
        <dbReference type="EMBL" id="WOL14426.1"/>
    </source>
</evidence>
<comment type="similarity">
    <text evidence="1">Belongs to the plant rapid alkalinization factor (RALF) family.</text>
</comment>
<dbReference type="PANTHER" id="PTHR33136">
    <property type="entry name" value="RAPID ALKALINIZATION FACTOR-LIKE"/>
    <property type="match status" value="1"/>
</dbReference>
<evidence type="ECO:0000256" key="1">
    <source>
        <dbReference type="ARBA" id="ARBA00009178"/>
    </source>
</evidence>
<dbReference type="InterPro" id="IPR008801">
    <property type="entry name" value="RALF"/>
</dbReference>
<dbReference type="Pfam" id="PF05498">
    <property type="entry name" value="RALF"/>
    <property type="match status" value="1"/>
</dbReference>
<evidence type="ECO:0000313" key="6">
    <source>
        <dbReference type="Proteomes" id="UP001327560"/>
    </source>
</evidence>
<protein>
    <submittedName>
        <fullName evidence="5">Protein RALF-like 19</fullName>
    </submittedName>
</protein>
<organism evidence="5 6">
    <name type="scientific">Canna indica</name>
    <name type="common">Indian-shot</name>
    <dbReference type="NCBI Taxonomy" id="4628"/>
    <lineage>
        <taxon>Eukaryota</taxon>
        <taxon>Viridiplantae</taxon>
        <taxon>Streptophyta</taxon>
        <taxon>Embryophyta</taxon>
        <taxon>Tracheophyta</taxon>
        <taxon>Spermatophyta</taxon>
        <taxon>Magnoliopsida</taxon>
        <taxon>Liliopsida</taxon>
        <taxon>Zingiberales</taxon>
        <taxon>Cannaceae</taxon>
        <taxon>Canna</taxon>
    </lineage>
</organism>
<keyword evidence="6" id="KW-1185">Reference proteome</keyword>
<dbReference type="Proteomes" id="UP001327560">
    <property type="component" value="Chromosome 7"/>
</dbReference>
<keyword evidence="3" id="KW-0732">Signal</keyword>
<dbReference type="PANTHER" id="PTHR33136:SF36">
    <property type="entry name" value="PROTEIN RALF-LIKE 31"/>
    <property type="match status" value="1"/>
</dbReference>
<name>A0AAQ3KY42_9LILI</name>
<keyword evidence="2" id="KW-0372">Hormone</keyword>